<accession>A0A268P195</accession>
<dbReference type="AlphaFoldDB" id="A0A268P195"/>
<organism evidence="1 2">
    <name type="scientific">Shouchella clausii</name>
    <name type="common">Alkalihalobacillus clausii</name>
    <dbReference type="NCBI Taxonomy" id="79880"/>
    <lineage>
        <taxon>Bacteria</taxon>
        <taxon>Bacillati</taxon>
        <taxon>Bacillota</taxon>
        <taxon>Bacilli</taxon>
        <taxon>Bacillales</taxon>
        <taxon>Bacillaceae</taxon>
        <taxon>Shouchella</taxon>
    </lineage>
</organism>
<proteinExistence type="predicted"/>
<name>A0A268P195_SHOCL</name>
<reference evidence="1 2" key="1">
    <citation type="submission" date="2017-07" db="EMBL/GenBank/DDBJ databases">
        <title>Isolation and whole genome analysis of endospore-forming bacteria from heroin.</title>
        <authorList>
            <person name="Kalinowski J."/>
            <person name="Ahrens B."/>
            <person name="Al-Dilaimi A."/>
            <person name="Winkler A."/>
            <person name="Wibberg D."/>
            <person name="Schleenbecker U."/>
            <person name="Ruckert C."/>
            <person name="Wolfel R."/>
            <person name="Grass G."/>
        </authorList>
    </citation>
    <scope>NUCLEOTIDE SEQUENCE [LARGE SCALE GENOMIC DNA]</scope>
    <source>
        <strain evidence="1 2">7539</strain>
    </source>
</reference>
<dbReference type="Proteomes" id="UP000216207">
    <property type="component" value="Unassembled WGS sequence"/>
</dbReference>
<evidence type="ECO:0000313" key="1">
    <source>
        <dbReference type="EMBL" id="PAE89060.1"/>
    </source>
</evidence>
<comment type="caution">
    <text evidence="1">The sequence shown here is derived from an EMBL/GenBank/DDBJ whole genome shotgun (WGS) entry which is preliminary data.</text>
</comment>
<dbReference type="EMBL" id="NPCC01000011">
    <property type="protein sequence ID" value="PAE89060.1"/>
    <property type="molecule type" value="Genomic_DNA"/>
</dbReference>
<gene>
    <name evidence="1" type="ORF">CHH72_09450</name>
</gene>
<evidence type="ECO:0000313" key="2">
    <source>
        <dbReference type="Proteomes" id="UP000216207"/>
    </source>
</evidence>
<dbReference type="RefSeq" id="WP_095326475.1">
    <property type="nucleotide sequence ID" value="NZ_NPCC01000011.1"/>
</dbReference>
<sequence>MGVSRYSIQSTLMKSYVSGTPLQYDKALTTTTGTDGQLWLFSIGSDGLIYLYSKENGTDKGWNTRYLSGGLPEHSEAVFIEAIQDADGAPLLTAVVLKEQTYTVYMTKDFSDHTKDRWLFRGQYSGGTVSNIATGYGKQGQVFIVVTTQDKDRSSNHLINPNLTDTTWLWREVPAPLNSKHVIQTAIGHHNKLESINGVDGLLYALYQTSDNQTQLVITSLPDFHYYNHPVPLDFSPTSFALVTAPGSNSECWLGDTSVYYASPAVQLAKDAKTVKAGLRKIDGNPSKRRYKQILAARTNSGTDIWLLTDDGKLSRSYFDETSWTEPLLFQEQVGESALWVNRTTGENHLVVVDLDNQLFRYFQDVSTTRWHSEHILFESLGTIEEKDGYSTVIQLVDDKGAPAVNETIWVQASELVQLTINGKTYFATDRPGYIEANTDSLGNVMITQYVKSVAAAALRIAIPALNETIDIEPLAQVKQKLTGMTVDEWINAEMQTDQDGVTEPLLKGKSKQDIADTHQAVQRLLTMAQTLPSHKQGPFQTSSKHIPLANTLSLAHVEDGMHWGLDLTGKHPVYTENKGHIDQHFNPRAHLLNQTKDTAHILSDWFGDIWHAIKQGFITVTHFVFSKVKEGIELVINSAEKAYRVVLRYAEQLWDVIEYVFAEIDILLDDFVRWLGYLFKWKDILRTHEVIRTTVELGINETVQKLDQGKAFVDRLIEHVQTNIADPALQENIGAFANRTLTEQEYGQQLLFEAPEANWSMNYVMSGHLLKPGGNLPEVDTLAYDESWGAGLESVKQQFEQFGTELASQFESWSFATLFQKIISLLEDAVLEGVKLLADGLFTAAEQITQMVDDLLHIHWNVPLLTPLYEEIVAPGSKLTLIDFISLLTAIPATVLYKATTGDVPFDEETTTQLVNSQSYGDFLAKLGGKQPHLALDQEQSPVLLQAATKPEVPIAARKASYAFGFIGGIASIIAGTASTTMSFTETTTIGCAVVFLSYSVGTATSVTTLSLDLAYKPYEKRLGFEMFYALFQIGFNLKDGLALGNQIKNKGIAKLAYELLLDLGETLLGAISCAFSIALAIWEGVDGEMTTSNGMKLTQNLAITISQILAFPASVISEPRVKKVIQGAQAFCNISPGVIDICRTAYDQEMEAIHTNR</sequence>
<protein>
    <submittedName>
        <fullName evidence="1">Uncharacterized protein</fullName>
    </submittedName>
</protein>